<comment type="similarity">
    <text evidence="2">Belongs to the bacterial secretin family. GSP D subfamily.</text>
</comment>
<evidence type="ECO:0000256" key="2">
    <source>
        <dbReference type="ARBA" id="ARBA00006980"/>
    </source>
</evidence>
<feature type="domain" description="GspD-like N0" evidence="14">
    <location>
        <begin position="34"/>
        <end position="106"/>
    </location>
</feature>
<protein>
    <submittedName>
        <fullName evidence="15">Type II secretion system secretin GspD</fullName>
    </submittedName>
</protein>
<dbReference type="PRINTS" id="PR00811">
    <property type="entry name" value="BCTERIALGSPD"/>
</dbReference>
<evidence type="ECO:0000259" key="14">
    <source>
        <dbReference type="Pfam" id="PF21305"/>
    </source>
</evidence>
<evidence type="ECO:0000313" key="15">
    <source>
        <dbReference type="EMBL" id="MEX6634233.1"/>
    </source>
</evidence>
<feature type="domain" description="Type II/III secretion system secretin-like" evidence="12">
    <location>
        <begin position="444"/>
        <end position="608"/>
    </location>
</feature>
<dbReference type="Pfam" id="PF00263">
    <property type="entry name" value="Secretin"/>
    <property type="match status" value="1"/>
</dbReference>
<dbReference type="NCBIfam" id="TIGR02517">
    <property type="entry name" value="type_II_gspD"/>
    <property type="match status" value="1"/>
</dbReference>
<feature type="chain" id="PRO_5045886639" evidence="11">
    <location>
        <begin position="27"/>
        <end position="653"/>
    </location>
</feature>
<evidence type="ECO:0000256" key="11">
    <source>
        <dbReference type="SAM" id="SignalP"/>
    </source>
</evidence>
<dbReference type="InterPro" id="IPR038591">
    <property type="entry name" value="NolW-like_sf"/>
</dbReference>
<dbReference type="Pfam" id="PF03958">
    <property type="entry name" value="Secretin_N"/>
    <property type="match status" value="3"/>
</dbReference>
<evidence type="ECO:0000256" key="8">
    <source>
        <dbReference type="ARBA" id="ARBA00023136"/>
    </source>
</evidence>
<dbReference type="Gene3D" id="3.55.50.30">
    <property type="match status" value="1"/>
</dbReference>
<dbReference type="PANTHER" id="PTHR30332:SF24">
    <property type="entry name" value="SECRETIN GSPD-RELATED"/>
    <property type="match status" value="1"/>
</dbReference>
<gene>
    <name evidence="15" type="primary">gspD</name>
    <name evidence="15" type="ORF">ABFZ84_11825</name>
</gene>
<dbReference type="InterPro" id="IPR049371">
    <property type="entry name" value="GspD-like_N0"/>
</dbReference>
<evidence type="ECO:0000259" key="13">
    <source>
        <dbReference type="Pfam" id="PF03958"/>
    </source>
</evidence>
<keyword evidence="7" id="KW-0653">Protein transport</keyword>
<dbReference type="Pfam" id="PF21305">
    <property type="entry name" value="type_II_gspD_N0"/>
    <property type="match status" value="1"/>
</dbReference>
<dbReference type="EMBL" id="JBEHZE010000001">
    <property type="protein sequence ID" value="MEX6634233.1"/>
    <property type="molecule type" value="Genomic_DNA"/>
</dbReference>
<keyword evidence="5" id="KW-0812">Transmembrane</keyword>
<dbReference type="Gene3D" id="3.30.1370.120">
    <property type="match status" value="3"/>
</dbReference>
<dbReference type="PANTHER" id="PTHR30332">
    <property type="entry name" value="PROBABLE GENERAL SECRETION PATHWAY PROTEIN D"/>
    <property type="match status" value="1"/>
</dbReference>
<keyword evidence="16" id="KW-1185">Reference proteome</keyword>
<evidence type="ECO:0000256" key="7">
    <source>
        <dbReference type="ARBA" id="ARBA00022927"/>
    </source>
</evidence>
<dbReference type="RefSeq" id="WP_369314222.1">
    <property type="nucleotide sequence ID" value="NZ_JBEHZE010000001.1"/>
</dbReference>
<evidence type="ECO:0000256" key="10">
    <source>
        <dbReference type="RuleBase" id="RU004004"/>
    </source>
</evidence>
<feature type="domain" description="NolW-like" evidence="13">
    <location>
        <begin position="267"/>
        <end position="339"/>
    </location>
</feature>
<keyword evidence="6 11" id="KW-0732">Signal</keyword>
<dbReference type="InterPro" id="IPR050810">
    <property type="entry name" value="Bact_Secretion_Sys_Channel"/>
</dbReference>
<feature type="domain" description="NolW-like" evidence="13">
    <location>
        <begin position="129"/>
        <end position="187"/>
    </location>
</feature>
<accession>A0ABV3Z6Q5</accession>
<keyword evidence="8" id="KW-0472">Membrane</keyword>
<evidence type="ECO:0000256" key="3">
    <source>
        <dbReference type="ARBA" id="ARBA00022448"/>
    </source>
</evidence>
<dbReference type="InterPro" id="IPR004846">
    <property type="entry name" value="T2SS/T3SS_dom"/>
</dbReference>
<name>A0ABV3Z6Q5_9PROT</name>
<evidence type="ECO:0000256" key="9">
    <source>
        <dbReference type="ARBA" id="ARBA00023237"/>
    </source>
</evidence>
<keyword evidence="9" id="KW-0998">Cell outer membrane</keyword>
<keyword evidence="4" id="KW-1134">Transmembrane beta strand</keyword>
<evidence type="ECO:0000256" key="4">
    <source>
        <dbReference type="ARBA" id="ARBA00022452"/>
    </source>
</evidence>
<comment type="caution">
    <text evidence="15">The sequence shown here is derived from an EMBL/GenBank/DDBJ whole genome shotgun (WGS) entry which is preliminary data.</text>
</comment>
<evidence type="ECO:0000259" key="12">
    <source>
        <dbReference type="Pfam" id="PF00263"/>
    </source>
</evidence>
<evidence type="ECO:0000256" key="6">
    <source>
        <dbReference type="ARBA" id="ARBA00022729"/>
    </source>
</evidence>
<evidence type="ECO:0000256" key="5">
    <source>
        <dbReference type="ARBA" id="ARBA00022692"/>
    </source>
</evidence>
<dbReference type="InterPro" id="IPR001775">
    <property type="entry name" value="GspD/PilQ"/>
</dbReference>
<proteinExistence type="inferred from homology"/>
<comment type="subcellular location">
    <subcellularLocation>
        <location evidence="1 10">Cell outer membrane</location>
    </subcellularLocation>
</comment>
<feature type="signal peptide" evidence="11">
    <location>
        <begin position="1"/>
        <end position="26"/>
    </location>
</feature>
<evidence type="ECO:0000256" key="1">
    <source>
        <dbReference type="ARBA" id="ARBA00004442"/>
    </source>
</evidence>
<organism evidence="15 16">
    <name type="scientific">Hyphococcus lacteus</name>
    <dbReference type="NCBI Taxonomy" id="3143536"/>
    <lineage>
        <taxon>Bacteria</taxon>
        <taxon>Pseudomonadati</taxon>
        <taxon>Pseudomonadota</taxon>
        <taxon>Alphaproteobacteria</taxon>
        <taxon>Parvularculales</taxon>
        <taxon>Parvularculaceae</taxon>
        <taxon>Hyphococcus</taxon>
    </lineage>
</organism>
<reference evidence="15 16" key="1">
    <citation type="submission" date="2024-05" db="EMBL/GenBank/DDBJ databases">
        <title>Three bacterial strains, DH-69, EH-24, and ECK-19 isolated from coastal sediments.</title>
        <authorList>
            <person name="Ye Y.-Q."/>
            <person name="Du Z.-J."/>
        </authorList>
    </citation>
    <scope>NUCLEOTIDE SEQUENCE [LARGE SCALE GENOMIC DNA]</scope>
    <source>
        <strain evidence="15 16">ECK-19</strain>
    </source>
</reference>
<evidence type="ECO:0000313" key="16">
    <source>
        <dbReference type="Proteomes" id="UP001560685"/>
    </source>
</evidence>
<feature type="domain" description="NolW-like" evidence="13">
    <location>
        <begin position="192"/>
        <end position="257"/>
    </location>
</feature>
<dbReference type="InterPro" id="IPR013356">
    <property type="entry name" value="T2SS_GspD"/>
</dbReference>
<dbReference type="Proteomes" id="UP001560685">
    <property type="component" value="Unassembled WGS sequence"/>
</dbReference>
<dbReference type="InterPro" id="IPR005644">
    <property type="entry name" value="NolW-like"/>
</dbReference>
<keyword evidence="3 10" id="KW-0813">Transport</keyword>
<sequence length="653" mass="69642">MLKFRNAIPAVLAATVGFLTPINAWAQENCGAALNYEGADIRAVVDEIAIRTGRTFLLDPAVQGRVTVKSPPNGSLCADEAWELFQAVLRVNDFAATPAGDGKYRIVPLQEAARAAGPVGEGRGSDLTTQIIRLSYVDAREAAANLAQIIGNNGVVSPVRTGNSIIVVDTADNVARITKVLKQLDRDSTIYRTIALQHSSAGELSRLVSELASEMSEESGGRAAFSIVPVEASNSLLIRAEPSLMRRLELVVSELDQYGGTSSNLAVVFLKHADAEEMAPLLTEVVNSTIAGGLDGTVGRNRASVSFHKPTNSLIINGDTEIQRTIQNVIAQLDVRRAQVLVEAIIVDVSDTTVRDLGLQYFLTGAEGSSVPFSTTNFSSAQPNMLAAAGAALLESNVVSGDLSDQQSALTEAAVNSLLGFNGFALGGAGRLGKNSFFGAILTAIQKDTFSNVLSTPSIMTLDNETARLQVGQEIPVTTGEAVGDNLTNAFRTVSRQEIGVILEVTPQINDGGTVTLQIVQEISSIEGPILSSSTDLITNKREISTTALVDDGDILVIGGLIDDTREDTESKVPYLGDIPAVGNLFKTTSRERRRQNLMVFIRPTIVRDQSTAKVATDRKMDYMRARELLRDGTPTSEMERLIDEVTGTATPQ</sequence>